<dbReference type="AlphaFoldDB" id="A0A1F7J2U2"/>
<keyword evidence="1" id="KW-0812">Transmembrane</keyword>
<accession>A0A1F7J2U2</accession>
<dbReference type="EMBL" id="MGAQ01000023">
    <property type="protein sequence ID" value="OGK49928.1"/>
    <property type="molecule type" value="Genomic_DNA"/>
</dbReference>
<evidence type="ECO:0000313" key="2">
    <source>
        <dbReference type="EMBL" id="OGK49928.1"/>
    </source>
</evidence>
<gene>
    <name evidence="2" type="ORF">A3B50_00765</name>
</gene>
<protein>
    <submittedName>
        <fullName evidence="2">Uncharacterized protein</fullName>
    </submittedName>
</protein>
<dbReference type="Proteomes" id="UP000178558">
    <property type="component" value="Unassembled WGS sequence"/>
</dbReference>
<proteinExistence type="predicted"/>
<organism evidence="2 3">
    <name type="scientific">Candidatus Roizmanbacteria bacterium RIFCSPLOWO2_01_FULL_40_42</name>
    <dbReference type="NCBI Taxonomy" id="1802066"/>
    <lineage>
        <taxon>Bacteria</taxon>
        <taxon>Candidatus Roizmaniibacteriota</taxon>
    </lineage>
</organism>
<keyword evidence="1" id="KW-0472">Membrane</keyword>
<sequence>MKNLFGYKYTAMIGVGLVLVLFFAVLIGSTFRAGKSNTSTAPTIIPTRSDFNPGGFEGEAIPPLSEDQLSSLPQKTRKYSSDQLVRLQRFDQNIPYYSQEFDIGYSKMLDQYFISLKSQDASTKFDEYLKESNLLDIRNVYRDLFVTGTDPVYNQMKQAEDEYLKNQTNP</sequence>
<evidence type="ECO:0000256" key="1">
    <source>
        <dbReference type="SAM" id="Phobius"/>
    </source>
</evidence>
<comment type="caution">
    <text evidence="2">The sequence shown here is derived from an EMBL/GenBank/DDBJ whole genome shotgun (WGS) entry which is preliminary data.</text>
</comment>
<evidence type="ECO:0000313" key="3">
    <source>
        <dbReference type="Proteomes" id="UP000178558"/>
    </source>
</evidence>
<keyword evidence="1" id="KW-1133">Transmembrane helix</keyword>
<reference evidence="2 3" key="1">
    <citation type="journal article" date="2016" name="Nat. Commun.">
        <title>Thousands of microbial genomes shed light on interconnected biogeochemical processes in an aquifer system.</title>
        <authorList>
            <person name="Anantharaman K."/>
            <person name="Brown C.T."/>
            <person name="Hug L.A."/>
            <person name="Sharon I."/>
            <person name="Castelle C.J."/>
            <person name="Probst A.J."/>
            <person name="Thomas B.C."/>
            <person name="Singh A."/>
            <person name="Wilkins M.J."/>
            <person name="Karaoz U."/>
            <person name="Brodie E.L."/>
            <person name="Williams K.H."/>
            <person name="Hubbard S.S."/>
            <person name="Banfield J.F."/>
        </authorList>
    </citation>
    <scope>NUCLEOTIDE SEQUENCE [LARGE SCALE GENOMIC DNA]</scope>
</reference>
<feature type="transmembrane region" description="Helical" evidence="1">
    <location>
        <begin position="6"/>
        <end position="27"/>
    </location>
</feature>
<name>A0A1F7J2U2_9BACT</name>